<organism evidence="2 3">
    <name type="scientific">Glossina pallidipes</name>
    <name type="common">Tsetse fly</name>
    <dbReference type="NCBI Taxonomy" id="7398"/>
    <lineage>
        <taxon>Eukaryota</taxon>
        <taxon>Metazoa</taxon>
        <taxon>Ecdysozoa</taxon>
        <taxon>Arthropoda</taxon>
        <taxon>Hexapoda</taxon>
        <taxon>Insecta</taxon>
        <taxon>Pterygota</taxon>
        <taxon>Neoptera</taxon>
        <taxon>Endopterygota</taxon>
        <taxon>Diptera</taxon>
        <taxon>Brachycera</taxon>
        <taxon>Muscomorpha</taxon>
        <taxon>Hippoboscoidea</taxon>
        <taxon>Glossinidae</taxon>
        <taxon>Glossina</taxon>
    </lineage>
</organism>
<reference evidence="3" key="1">
    <citation type="submission" date="2014-03" db="EMBL/GenBank/DDBJ databases">
        <authorList>
            <person name="Aksoy S."/>
            <person name="Warren W."/>
            <person name="Wilson R.K."/>
        </authorList>
    </citation>
    <scope>NUCLEOTIDE SEQUENCE [LARGE SCALE GENOMIC DNA]</scope>
    <source>
        <strain evidence="3">IAEA</strain>
    </source>
</reference>
<keyword evidence="1" id="KW-1133">Transmembrane helix</keyword>
<proteinExistence type="predicted"/>
<keyword evidence="1" id="KW-0472">Membrane</keyword>
<feature type="transmembrane region" description="Helical" evidence="1">
    <location>
        <begin position="12"/>
        <end position="32"/>
    </location>
</feature>
<sequence length="108" mass="11157">MAMISAIRGAGLTRAVVLVAALIITLTLFTFMSPIKRCTQARRPSIVEMAGPAPVYIPNVLVPRVVSSTLSSDFASAGAASGIYSGYGADSVSDFDISSQCSANNIEA</sequence>
<protein>
    <submittedName>
        <fullName evidence="2">Uncharacterized protein</fullName>
    </submittedName>
</protein>
<accession>A0A1A9ZQV5</accession>
<dbReference type="STRING" id="7398.A0A1A9ZQV5"/>
<name>A0A1A9ZQV5_GLOPL</name>
<keyword evidence="1" id="KW-0812">Transmembrane</keyword>
<keyword evidence="3" id="KW-1185">Reference proteome</keyword>
<dbReference type="EnsemblMetazoa" id="GPAI022218-RA">
    <property type="protein sequence ID" value="GPAI022218-PA"/>
    <property type="gene ID" value="GPAI022218"/>
</dbReference>
<dbReference type="VEuPathDB" id="VectorBase:GPAI022218"/>
<dbReference type="AlphaFoldDB" id="A0A1A9ZQV5"/>
<reference evidence="2" key="2">
    <citation type="submission" date="2020-05" db="UniProtKB">
        <authorList>
            <consortium name="EnsemblMetazoa"/>
        </authorList>
    </citation>
    <scope>IDENTIFICATION</scope>
    <source>
        <strain evidence="2">IAEA</strain>
    </source>
</reference>
<dbReference type="Proteomes" id="UP000092445">
    <property type="component" value="Unassembled WGS sequence"/>
</dbReference>
<evidence type="ECO:0000313" key="3">
    <source>
        <dbReference type="Proteomes" id="UP000092445"/>
    </source>
</evidence>
<evidence type="ECO:0000313" key="2">
    <source>
        <dbReference type="EnsemblMetazoa" id="GPAI022218-PA"/>
    </source>
</evidence>
<evidence type="ECO:0000256" key="1">
    <source>
        <dbReference type="SAM" id="Phobius"/>
    </source>
</evidence>